<reference evidence="4" key="1">
    <citation type="submission" date="2022-06" db="EMBL/GenBank/DDBJ databases">
        <title>Akkermansia biwalacus sp. nov., an anaerobic mucin-degrading bacterium isolated from human intestine.</title>
        <authorList>
            <person name="Kobayashi Y."/>
            <person name="Inoue S."/>
            <person name="Kawahara T."/>
            <person name="Kohda N."/>
        </authorList>
    </citation>
    <scope>NUCLEOTIDE SEQUENCE</scope>
    <source>
        <strain evidence="4">WON2089</strain>
    </source>
</reference>
<dbReference type="EMBL" id="AP025943">
    <property type="protein sequence ID" value="BDL43820.1"/>
    <property type="molecule type" value="Genomic_DNA"/>
</dbReference>
<dbReference type="Gene3D" id="3.40.50.1110">
    <property type="entry name" value="SGNH hydrolase"/>
    <property type="match status" value="1"/>
</dbReference>
<protein>
    <recommendedName>
        <fullName evidence="3">Sialate O-acetylesterase domain-containing protein</fullName>
    </recommendedName>
</protein>
<feature type="signal peptide" evidence="2">
    <location>
        <begin position="1"/>
        <end position="19"/>
    </location>
</feature>
<gene>
    <name evidence="4" type="ORF">Abiwalacus_13940</name>
</gene>
<dbReference type="Proteomes" id="UP001062263">
    <property type="component" value="Chromosome"/>
</dbReference>
<feature type="chain" id="PRO_5047436703" description="Sialate O-acetylesterase domain-containing protein" evidence="2">
    <location>
        <begin position="20"/>
        <end position="513"/>
    </location>
</feature>
<sequence length="513" mass="55416">MRHYIAFILAAAALNAAWAAAPQFNRVFGSHMVLPHGKNVPVSGTAEPNKEISVTFGGATLKTKADSKGNWTVTLPPMQPNAAGQTLTASQNGKTATLKDVLVGEVWLASGQSNMLFRLDQTPTGRQQDIAASADPELRIFNNVPQAHTAGKAYTDKDFDSLTTDSFYKGSWAVSSPQSSAPTSAVAYYFAKKLRQELGIPVGIIHSSLGGSEMAAWIPQSVINSNGSLRSLRGNDWLQSPLVSAWVRGRARQNIAPRLKDGSPNHPFKPAFLYESGISWITGFPISGIIWYQGESDAEIIDNEQNAMLLGTLISSWRKAFSNPSLPFLMVQLPRINDKSALRAGWPEFREVQDRIANTLPKVYSVNTIDLGSVNSDVHPPDKQPVGERLADTALNKIYGRKTPCEGPSFKAAKAQGNKLLIQMGHAAGLTTRDGQPPAHFEIAGADGVYHPAEAKIISARDNAVIQLTSPDVKSPKEARYCWAPFVTPNLVNGAGLPARAFRTNSSVKPAQR</sequence>
<evidence type="ECO:0000256" key="1">
    <source>
        <dbReference type="ARBA" id="ARBA00022801"/>
    </source>
</evidence>
<keyword evidence="2" id="KW-0732">Signal</keyword>
<proteinExistence type="predicted"/>
<name>A0ABN6QM08_9BACT</name>
<dbReference type="Gene3D" id="2.60.40.10">
    <property type="entry name" value="Immunoglobulins"/>
    <property type="match status" value="1"/>
</dbReference>
<dbReference type="InterPro" id="IPR039329">
    <property type="entry name" value="SIAE"/>
</dbReference>
<evidence type="ECO:0000259" key="3">
    <source>
        <dbReference type="Pfam" id="PF03629"/>
    </source>
</evidence>
<accession>A0ABN6QM08</accession>
<feature type="domain" description="Sialate O-acetylesterase" evidence="3">
    <location>
        <begin position="285"/>
        <end position="395"/>
    </location>
</feature>
<evidence type="ECO:0000256" key="2">
    <source>
        <dbReference type="SAM" id="SignalP"/>
    </source>
</evidence>
<dbReference type="InterPro" id="IPR013783">
    <property type="entry name" value="Ig-like_fold"/>
</dbReference>
<dbReference type="InterPro" id="IPR005181">
    <property type="entry name" value="SASA"/>
</dbReference>
<dbReference type="PANTHER" id="PTHR22901:SF0">
    <property type="entry name" value="SIALATE O-ACETYLESTERASE"/>
    <property type="match status" value="1"/>
</dbReference>
<dbReference type="Pfam" id="PF03629">
    <property type="entry name" value="SASA"/>
    <property type="match status" value="1"/>
</dbReference>
<evidence type="ECO:0000313" key="5">
    <source>
        <dbReference type="Proteomes" id="UP001062263"/>
    </source>
</evidence>
<keyword evidence="5" id="KW-1185">Reference proteome</keyword>
<evidence type="ECO:0000313" key="4">
    <source>
        <dbReference type="EMBL" id="BDL43820.1"/>
    </source>
</evidence>
<dbReference type="RefSeq" id="WP_215436775.1">
    <property type="nucleotide sequence ID" value="NZ_AP025943.1"/>
</dbReference>
<dbReference type="SUPFAM" id="SSF52266">
    <property type="entry name" value="SGNH hydrolase"/>
    <property type="match status" value="1"/>
</dbReference>
<dbReference type="PANTHER" id="PTHR22901">
    <property type="entry name" value="SIALATE O-ACETYLESTERASE"/>
    <property type="match status" value="1"/>
</dbReference>
<dbReference type="InterPro" id="IPR036514">
    <property type="entry name" value="SGNH_hydro_sf"/>
</dbReference>
<organism evidence="4 5">
    <name type="scientific">Akkermansia biwaensis</name>
    <dbReference type="NCBI Taxonomy" id="2946555"/>
    <lineage>
        <taxon>Bacteria</taxon>
        <taxon>Pseudomonadati</taxon>
        <taxon>Verrucomicrobiota</taxon>
        <taxon>Verrucomicrobiia</taxon>
        <taxon>Verrucomicrobiales</taxon>
        <taxon>Akkermansiaceae</taxon>
        <taxon>Akkermansia</taxon>
    </lineage>
</organism>
<keyword evidence="1" id="KW-0378">Hydrolase</keyword>